<dbReference type="KEGG" id="alm:AO498_15320"/>
<sequence>MVWTPKTPRSPERTAKVLIFFYFGTLILKIATKKVLLIFMLGFLKKTIADEFLILLGIKVSEEIFSSMSQKSIQILSRGGIKKVPQPRDLQAKS</sequence>
<keyword evidence="1" id="KW-1133">Transmembrane helix</keyword>
<keyword evidence="1" id="KW-0472">Membrane</keyword>
<protein>
    <submittedName>
        <fullName evidence="2">Uncharacterized protein</fullName>
    </submittedName>
</protein>
<dbReference type="EMBL" id="CP012836">
    <property type="protein sequence ID" value="AMQ57823.1"/>
    <property type="molecule type" value="Genomic_DNA"/>
</dbReference>
<keyword evidence="1" id="KW-0812">Transmembrane</keyword>
<dbReference type="PATRIC" id="fig|1727163.4.peg.3217"/>
<feature type="transmembrane region" description="Helical" evidence="1">
    <location>
        <begin position="20"/>
        <end position="44"/>
    </location>
</feature>
<evidence type="ECO:0000313" key="3">
    <source>
        <dbReference type="Proteomes" id="UP000073816"/>
    </source>
</evidence>
<name>A0A142ERR8_9BACT</name>
<keyword evidence="3" id="KW-1185">Reference proteome</keyword>
<dbReference type="Proteomes" id="UP000073816">
    <property type="component" value="Chromosome"/>
</dbReference>
<proteinExistence type="predicted"/>
<evidence type="ECO:0000313" key="2">
    <source>
        <dbReference type="EMBL" id="AMQ57823.1"/>
    </source>
</evidence>
<gene>
    <name evidence="2" type="ORF">AO498_15320</name>
</gene>
<reference evidence="2 3" key="2">
    <citation type="journal article" date="2016" name="Genome Announc.">
        <title>Complete Genome Sequence of Algoriphagus sp. Strain M8-2, Isolated from a Brackish Lake.</title>
        <authorList>
            <person name="Muraguchi Y."/>
            <person name="Kushimoto K."/>
            <person name="Ohtsubo Y."/>
            <person name="Suzuki T."/>
            <person name="Dohra H."/>
            <person name="Kimbara K."/>
            <person name="Shintani M."/>
        </authorList>
    </citation>
    <scope>NUCLEOTIDE SEQUENCE [LARGE SCALE GENOMIC DNA]</scope>
    <source>
        <strain evidence="2 3">M8-2</strain>
    </source>
</reference>
<accession>A0A142ERR8</accession>
<organism evidence="2 3">
    <name type="scientific">Algoriphagus sanaruensis</name>
    <dbReference type="NCBI Taxonomy" id="1727163"/>
    <lineage>
        <taxon>Bacteria</taxon>
        <taxon>Pseudomonadati</taxon>
        <taxon>Bacteroidota</taxon>
        <taxon>Cytophagia</taxon>
        <taxon>Cytophagales</taxon>
        <taxon>Cyclobacteriaceae</taxon>
        <taxon>Algoriphagus</taxon>
    </lineage>
</organism>
<reference evidence="3" key="1">
    <citation type="submission" date="2015-09" db="EMBL/GenBank/DDBJ databases">
        <title>Complete sequence of Algoriphagus sp. M8-2.</title>
        <authorList>
            <person name="Shintani M."/>
        </authorList>
    </citation>
    <scope>NUCLEOTIDE SEQUENCE [LARGE SCALE GENOMIC DNA]</scope>
    <source>
        <strain evidence="3">M8-2</strain>
    </source>
</reference>
<dbReference type="STRING" id="1727163.AO498_15320"/>
<dbReference type="AlphaFoldDB" id="A0A142ERR8"/>
<evidence type="ECO:0000256" key="1">
    <source>
        <dbReference type="SAM" id="Phobius"/>
    </source>
</evidence>